<proteinExistence type="predicted"/>
<evidence type="ECO:0000259" key="2">
    <source>
        <dbReference type="PROSITE" id="PS50982"/>
    </source>
</evidence>
<dbReference type="GO" id="GO:0003677">
    <property type="term" value="F:DNA binding"/>
    <property type="evidence" value="ECO:0007669"/>
    <property type="project" value="InterPro"/>
</dbReference>
<protein>
    <recommendedName>
        <fullName evidence="2">MBD domain-containing protein</fullName>
    </recommendedName>
</protein>
<dbReference type="Pfam" id="PF01429">
    <property type="entry name" value="MBD"/>
    <property type="match status" value="1"/>
</dbReference>
<feature type="domain" description="MBD" evidence="2">
    <location>
        <begin position="160"/>
        <end position="243"/>
    </location>
</feature>
<sequence>MKRVKVYWKRITPKQTAVLHKINKTKLATRSTVIALSPQEKLSFDKLNRMMIKKPDLILGDESSFDNSIVEEMNQQPTEKSSPISREKENSGTISVRKDLIECTPEIISETPEIISETRLEELVEETINSFEEVVNEHDEKQDQERVSKESKLLKKFSQMDSEKLGVPLLEYGWRREIVYRKTASDSPNAGNSFADVYYHSPPPHSKKFRSKTQIADELLKQENRVRFPSLTDDHFTFSRVSLGLGEPYEVERNARR</sequence>
<dbReference type="PROSITE" id="PS50982">
    <property type="entry name" value="MBD"/>
    <property type="match status" value="1"/>
</dbReference>
<dbReference type="InterPro" id="IPR001739">
    <property type="entry name" value="Methyl_CpG_DNA-bd"/>
</dbReference>
<name>A0A8D8W6M2_9HEMI</name>
<reference evidence="3" key="1">
    <citation type="submission" date="2021-05" db="EMBL/GenBank/DDBJ databases">
        <authorList>
            <person name="Alioto T."/>
            <person name="Alioto T."/>
            <person name="Gomez Garrido J."/>
        </authorList>
    </citation>
    <scope>NUCLEOTIDE SEQUENCE</scope>
</reference>
<evidence type="ECO:0000313" key="3">
    <source>
        <dbReference type="EMBL" id="CAG6649018.1"/>
    </source>
</evidence>
<dbReference type="Gene3D" id="3.30.890.10">
    <property type="entry name" value="Methyl-cpg-binding Protein 2, Chain A"/>
    <property type="match status" value="1"/>
</dbReference>
<accession>A0A8D8W6M2</accession>
<feature type="region of interest" description="Disordered" evidence="1">
    <location>
        <begin position="72"/>
        <end position="95"/>
    </location>
</feature>
<dbReference type="AlphaFoldDB" id="A0A8D8W6M2"/>
<dbReference type="SUPFAM" id="SSF54171">
    <property type="entry name" value="DNA-binding domain"/>
    <property type="match status" value="1"/>
</dbReference>
<dbReference type="EMBL" id="HBUF01155245">
    <property type="protein sequence ID" value="CAG6649018.1"/>
    <property type="molecule type" value="Transcribed_RNA"/>
</dbReference>
<dbReference type="InterPro" id="IPR016177">
    <property type="entry name" value="DNA-bd_dom_sf"/>
</dbReference>
<feature type="compositionally biased region" description="Polar residues" evidence="1">
    <location>
        <begin position="73"/>
        <end position="84"/>
    </location>
</feature>
<dbReference type="SMART" id="SM00391">
    <property type="entry name" value="MBD"/>
    <property type="match status" value="1"/>
</dbReference>
<evidence type="ECO:0000256" key="1">
    <source>
        <dbReference type="SAM" id="MobiDB-lite"/>
    </source>
</evidence>
<feature type="compositionally biased region" description="Basic and acidic residues" evidence="1">
    <location>
        <begin position="85"/>
        <end position="95"/>
    </location>
</feature>
<organism evidence="3">
    <name type="scientific">Cacopsylla melanoneura</name>
    <dbReference type="NCBI Taxonomy" id="428564"/>
    <lineage>
        <taxon>Eukaryota</taxon>
        <taxon>Metazoa</taxon>
        <taxon>Ecdysozoa</taxon>
        <taxon>Arthropoda</taxon>
        <taxon>Hexapoda</taxon>
        <taxon>Insecta</taxon>
        <taxon>Pterygota</taxon>
        <taxon>Neoptera</taxon>
        <taxon>Paraneoptera</taxon>
        <taxon>Hemiptera</taxon>
        <taxon>Sternorrhyncha</taxon>
        <taxon>Psylloidea</taxon>
        <taxon>Psyllidae</taxon>
        <taxon>Psyllinae</taxon>
        <taxon>Cacopsylla</taxon>
    </lineage>
</organism>